<comment type="caution">
    <text evidence="3">The sequence shown here is derived from an EMBL/GenBank/DDBJ whole genome shotgun (WGS) entry which is preliminary data.</text>
</comment>
<keyword evidence="4" id="KW-1185">Reference proteome</keyword>
<keyword evidence="1" id="KW-0732">Signal</keyword>
<reference evidence="3 4" key="1">
    <citation type="submission" date="2023-09" db="EMBL/GenBank/DDBJ databases">
        <authorList>
            <person name="Rey-Velasco X."/>
        </authorList>
    </citation>
    <scope>NUCLEOTIDE SEQUENCE [LARGE SCALE GENOMIC DNA]</scope>
    <source>
        <strain evidence="3 4">P050</strain>
    </source>
</reference>
<dbReference type="InterPro" id="IPR043738">
    <property type="entry name" value="DUF5683"/>
</dbReference>
<feature type="signal peptide" evidence="1">
    <location>
        <begin position="1"/>
        <end position="21"/>
    </location>
</feature>
<proteinExistence type="predicted"/>
<dbReference type="EMBL" id="JAVRHV010000001">
    <property type="protein sequence ID" value="MDT0552505.1"/>
    <property type="molecule type" value="Genomic_DNA"/>
</dbReference>
<evidence type="ECO:0000313" key="4">
    <source>
        <dbReference type="Proteomes" id="UP001252186"/>
    </source>
</evidence>
<evidence type="ECO:0000313" key="3">
    <source>
        <dbReference type="EMBL" id="MDT0552505.1"/>
    </source>
</evidence>
<evidence type="ECO:0000259" key="2">
    <source>
        <dbReference type="Pfam" id="PF18935"/>
    </source>
</evidence>
<sequence length="191" mass="21565">MLKPTYIFSIVCFFCVHLAVAQEDELIISESIQVVDEESIDPLAPSRAAFYSTILPGLGQVYNKKYWKVPIVYAALGTSIYFYIENNNQYNRYRDAFKLGENGKPHEFDGENGNSFLSRDALMRAQTQFKESRDLSLLITIGIYGLQIVEASVNAHLMQMNTIDDISFNPNITIDPITNKLIGGIALSYNF</sequence>
<feature type="chain" id="PRO_5045331769" evidence="1">
    <location>
        <begin position="22"/>
        <end position="191"/>
    </location>
</feature>
<evidence type="ECO:0000256" key="1">
    <source>
        <dbReference type="SAM" id="SignalP"/>
    </source>
</evidence>
<gene>
    <name evidence="3" type="ORF">RM519_04545</name>
</gene>
<dbReference type="Proteomes" id="UP001252186">
    <property type="component" value="Unassembled WGS sequence"/>
</dbReference>
<dbReference type="RefSeq" id="WP_311592374.1">
    <property type="nucleotide sequence ID" value="NZ_JAVRHV010000001.1"/>
</dbReference>
<protein>
    <submittedName>
        <fullName evidence="3">DUF5683 domain-containing protein</fullName>
    </submittedName>
</protein>
<accession>A0ABU2Y5G5</accession>
<dbReference type="Pfam" id="PF18935">
    <property type="entry name" value="DUF5683"/>
    <property type="match status" value="1"/>
</dbReference>
<feature type="domain" description="DUF5683" evidence="2">
    <location>
        <begin position="42"/>
        <end position="191"/>
    </location>
</feature>
<organism evidence="3 4">
    <name type="scientific">Urechidicola vernalis</name>
    <dbReference type="NCBI Taxonomy" id="3075600"/>
    <lineage>
        <taxon>Bacteria</taxon>
        <taxon>Pseudomonadati</taxon>
        <taxon>Bacteroidota</taxon>
        <taxon>Flavobacteriia</taxon>
        <taxon>Flavobacteriales</taxon>
        <taxon>Flavobacteriaceae</taxon>
        <taxon>Urechidicola</taxon>
    </lineage>
</organism>
<name>A0ABU2Y5G5_9FLAO</name>